<keyword evidence="4" id="KW-1185">Reference proteome</keyword>
<dbReference type="InterPro" id="IPR049227">
    <property type="entry name" value="DUF6824"/>
</dbReference>
<feature type="region of interest" description="Disordered" evidence="1">
    <location>
        <begin position="774"/>
        <end position="793"/>
    </location>
</feature>
<reference evidence="3 4" key="1">
    <citation type="submission" date="2016-09" db="EMBL/GenBank/DDBJ databases">
        <title>Extensive genetic diversity and differential bi-allelic expression allows diatom success in the polar Southern Ocean.</title>
        <authorList>
            <consortium name="DOE Joint Genome Institute"/>
            <person name="Mock T."/>
            <person name="Otillar R.P."/>
            <person name="Strauss J."/>
            <person name="Dupont C."/>
            <person name="Frickenhaus S."/>
            <person name="Maumus F."/>
            <person name="Mcmullan M."/>
            <person name="Sanges R."/>
            <person name="Schmutz J."/>
            <person name="Toseland A."/>
            <person name="Valas R."/>
            <person name="Veluchamy A."/>
            <person name="Ward B.J."/>
            <person name="Allen A."/>
            <person name="Barry K."/>
            <person name="Falciatore A."/>
            <person name="Ferrante M."/>
            <person name="Fortunato A.E."/>
            <person name="Gloeckner G."/>
            <person name="Gruber A."/>
            <person name="Hipkin R."/>
            <person name="Janech M."/>
            <person name="Kroth P."/>
            <person name="Leese F."/>
            <person name="Lindquist E."/>
            <person name="Lyon B.R."/>
            <person name="Martin J."/>
            <person name="Mayer C."/>
            <person name="Parker M."/>
            <person name="Quesneville H."/>
            <person name="Raymond J."/>
            <person name="Uhlig C."/>
            <person name="Valentin K.U."/>
            <person name="Worden A.Z."/>
            <person name="Armbrust E.V."/>
            <person name="Bowler C."/>
            <person name="Green B."/>
            <person name="Moulton V."/>
            <person name="Van Oosterhout C."/>
            <person name="Grigoriev I."/>
        </authorList>
    </citation>
    <scope>NUCLEOTIDE SEQUENCE [LARGE SCALE GENOMIC DNA]</scope>
    <source>
        <strain evidence="3 4">CCMP1102</strain>
    </source>
</reference>
<evidence type="ECO:0000313" key="3">
    <source>
        <dbReference type="EMBL" id="OEU07780.1"/>
    </source>
</evidence>
<evidence type="ECO:0000259" key="2">
    <source>
        <dbReference type="Pfam" id="PF20710"/>
    </source>
</evidence>
<organism evidence="3 4">
    <name type="scientific">Fragilariopsis cylindrus CCMP1102</name>
    <dbReference type="NCBI Taxonomy" id="635003"/>
    <lineage>
        <taxon>Eukaryota</taxon>
        <taxon>Sar</taxon>
        <taxon>Stramenopiles</taxon>
        <taxon>Ochrophyta</taxon>
        <taxon>Bacillariophyta</taxon>
        <taxon>Bacillariophyceae</taxon>
        <taxon>Bacillariophycidae</taxon>
        <taxon>Bacillariales</taxon>
        <taxon>Bacillariaceae</taxon>
        <taxon>Fragilariopsis</taxon>
    </lineage>
</organism>
<dbReference type="PANTHER" id="PTHR14312:SF1">
    <property type="entry name" value="BASIC-LEUCINE ZIPPER TRANSCRIPTION FACTOR A"/>
    <property type="match status" value="1"/>
</dbReference>
<dbReference type="KEGG" id="fcy:FRACYDRAFT_250807"/>
<accession>A0A1E7EP96</accession>
<gene>
    <name evidence="3" type="ORF">FRACYDRAFT_250807</name>
</gene>
<dbReference type="Pfam" id="PF20710">
    <property type="entry name" value="DUF6824"/>
    <property type="match status" value="1"/>
</dbReference>
<dbReference type="PANTHER" id="PTHR14312">
    <property type="entry name" value="CREB/ATF BZIP TRANSCRIPTION FACTOR"/>
    <property type="match status" value="1"/>
</dbReference>
<evidence type="ECO:0000313" key="4">
    <source>
        <dbReference type="Proteomes" id="UP000095751"/>
    </source>
</evidence>
<feature type="compositionally biased region" description="Low complexity" evidence="1">
    <location>
        <begin position="869"/>
        <end position="889"/>
    </location>
</feature>
<sequence>MPYYPVNNTTTGGEITRRVSKHYNNSSNNNSNNNIFISARRSAEKHRRSSINSIINNNNDHQKRHAYPSANSDKDDDFEPIRLHINQYQRRDSKLTPFSNLQNRSGDNGMNNNATNLESSNYHHADNTPSTSSPTSFLNSLTAGIFSSLRSLSGGGIGGGGDSPGPNATTSPRTPNNTYYNDIDIATALMNADIETSLTNGDGNENSFSMSVGSLLDDVGTSTSMNMNDMSTTTSLLFNSTELNEENLPQPLEFPPTEAGAVAATTAGTNNETGATPKNETTPLLLNTGRKPAIDVDVDVDVGVDVSVPAAVAPPSRKQYGSSSSFYDNAILSAAIDVANDITKMAYRQQQQQQQQHQHQQQPIRPIPHYRPAKQNTAVQSMNIHNLSVKERQIGTCDLYGMSELIQENPIKIEQLLKDMDTCIVSLYCHSSGGYSSASTDSSQSQTSQTNYTSSTLGWAYLNHFQYVQDEKIKFLRAKNYDPKQAVKAMALYYTKKQLYFGIENLGKNITMSMLTENDIVYLQQDGIQMIAGGTRDQFGRTISVQFGKIWECIPIDSSIRIMMYGSQILTKDVRIQFHGYVHVLIAHSMKSNLSSRHELLKAKEMMVCRSSLPLKCVGKHFCYHNTSIVNSLYNVFVHVLNPFQAVRVRFHYGTIQECIYNLMEYGISHNDIPIQYRTTNNSIGEGVITTLDDVEFHIDTQFHIAFLEAIEEREEVDRLQQQQQSQQQQSHQQQQQQQQQSQQQTQLQPQSQHSQQQFQTEAQHQGIITNALDRNENNGRGNSDGSNNNNSGGSSDCIAILPGPLDIIMGRGCHNTKKPGTVRLKKLLETYRSQYDSTNSKNEKNAIVQTILQQVTDSGSRFLIQDTKTTTTASSSNSNTSGSRDNNGNGNGNDKEGRWIISSHQKAYDKIAHDLRNMRRRRAATSATTITNTNN</sequence>
<feature type="domain" description="DUF6824" evidence="2">
    <location>
        <begin position="807"/>
        <end position="918"/>
    </location>
</feature>
<feature type="compositionally biased region" description="Low complexity" evidence="1">
    <location>
        <begin position="721"/>
        <end position="764"/>
    </location>
</feature>
<feature type="region of interest" description="Disordered" evidence="1">
    <location>
        <begin position="348"/>
        <end position="368"/>
    </location>
</feature>
<feature type="compositionally biased region" description="Polar residues" evidence="1">
    <location>
        <begin position="96"/>
        <end position="120"/>
    </location>
</feature>
<dbReference type="GO" id="GO:0005634">
    <property type="term" value="C:nucleus"/>
    <property type="evidence" value="ECO:0007669"/>
    <property type="project" value="TreeGrafter"/>
</dbReference>
<dbReference type="OrthoDB" id="10670646at2759"/>
<dbReference type="Proteomes" id="UP000095751">
    <property type="component" value="Unassembled WGS sequence"/>
</dbReference>
<dbReference type="GO" id="GO:0010468">
    <property type="term" value="P:regulation of gene expression"/>
    <property type="evidence" value="ECO:0007669"/>
    <property type="project" value="TreeGrafter"/>
</dbReference>
<feature type="compositionally biased region" description="Low complexity" evidence="1">
    <location>
        <begin position="349"/>
        <end position="362"/>
    </location>
</feature>
<feature type="region of interest" description="Disordered" evidence="1">
    <location>
        <begin position="869"/>
        <end position="898"/>
    </location>
</feature>
<feature type="region of interest" description="Disordered" evidence="1">
    <location>
        <begin position="54"/>
        <end position="135"/>
    </location>
</feature>
<protein>
    <recommendedName>
        <fullName evidence="2">DUF6824 domain-containing protein</fullName>
    </recommendedName>
</protein>
<feature type="region of interest" description="Disordered" evidence="1">
    <location>
        <begin position="719"/>
        <end position="764"/>
    </location>
</feature>
<evidence type="ECO:0000256" key="1">
    <source>
        <dbReference type="SAM" id="MobiDB-lite"/>
    </source>
</evidence>
<feature type="region of interest" description="Disordered" evidence="1">
    <location>
        <begin position="155"/>
        <end position="179"/>
    </location>
</feature>
<feature type="compositionally biased region" description="Low complexity" evidence="1">
    <location>
        <begin position="779"/>
        <end position="793"/>
    </location>
</feature>
<feature type="compositionally biased region" description="Polar residues" evidence="1">
    <location>
        <begin position="167"/>
        <end position="179"/>
    </location>
</feature>
<dbReference type="GO" id="GO:0043565">
    <property type="term" value="F:sequence-specific DNA binding"/>
    <property type="evidence" value="ECO:0007669"/>
    <property type="project" value="TreeGrafter"/>
</dbReference>
<dbReference type="EMBL" id="KV784384">
    <property type="protein sequence ID" value="OEU07780.1"/>
    <property type="molecule type" value="Genomic_DNA"/>
</dbReference>
<dbReference type="AlphaFoldDB" id="A0A1E7EP96"/>
<proteinExistence type="predicted"/>
<dbReference type="InParanoid" id="A0A1E7EP96"/>
<name>A0A1E7EP96_9STRA</name>